<reference evidence="2" key="1">
    <citation type="submission" date="2020-10" db="EMBL/GenBank/DDBJ databases">
        <authorList>
            <person name="Gilroy R."/>
        </authorList>
    </citation>
    <scope>NUCLEOTIDE SEQUENCE</scope>
    <source>
        <strain evidence="2">ChiW13-3771</strain>
    </source>
</reference>
<keyword evidence="1" id="KW-0812">Transmembrane</keyword>
<evidence type="ECO:0000313" key="2">
    <source>
        <dbReference type="EMBL" id="HIR88770.1"/>
    </source>
</evidence>
<keyword evidence="1" id="KW-0472">Membrane</keyword>
<feature type="transmembrane region" description="Helical" evidence="1">
    <location>
        <begin position="33"/>
        <end position="51"/>
    </location>
</feature>
<dbReference type="AlphaFoldDB" id="A0A9D1JDG4"/>
<proteinExistence type="predicted"/>
<dbReference type="Proteomes" id="UP000824201">
    <property type="component" value="Unassembled WGS sequence"/>
</dbReference>
<sequence>MNKNTISFYLSVIVFALAIITTFNQFFSTIKGLCIYIPYFTILCTPAILVFRSKLRSLHKEMNKISVQ</sequence>
<organism evidence="2 3">
    <name type="scientific">Candidatus Fimimorpha faecalis</name>
    <dbReference type="NCBI Taxonomy" id="2840824"/>
    <lineage>
        <taxon>Bacteria</taxon>
        <taxon>Bacillati</taxon>
        <taxon>Bacillota</taxon>
        <taxon>Clostridia</taxon>
        <taxon>Eubacteriales</taxon>
        <taxon>Candidatus Fimimorpha</taxon>
    </lineage>
</organism>
<reference evidence="2" key="2">
    <citation type="journal article" date="2021" name="PeerJ">
        <title>Extensive microbial diversity within the chicken gut microbiome revealed by metagenomics and culture.</title>
        <authorList>
            <person name="Gilroy R."/>
            <person name="Ravi A."/>
            <person name="Getino M."/>
            <person name="Pursley I."/>
            <person name="Horton D.L."/>
            <person name="Alikhan N.F."/>
            <person name="Baker D."/>
            <person name="Gharbi K."/>
            <person name="Hall N."/>
            <person name="Watson M."/>
            <person name="Adriaenssens E.M."/>
            <person name="Foster-Nyarko E."/>
            <person name="Jarju S."/>
            <person name="Secka A."/>
            <person name="Antonio M."/>
            <person name="Oren A."/>
            <person name="Chaudhuri R.R."/>
            <person name="La Ragione R."/>
            <person name="Hildebrand F."/>
            <person name="Pallen M.J."/>
        </authorList>
    </citation>
    <scope>NUCLEOTIDE SEQUENCE</scope>
    <source>
        <strain evidence="2">ChiW13-3771</strain>
    </source>
</reference>
<dbReference type="EMBL" id="DVHN01000091">
    <property type="protein sequence ID" value="HIR88770.1"/>
    <property type="molecule type" value="Genomic_DNA"/>
</dbReference>
<comment type="caution">
    <text evidence="2">The sequence shown here is derived from an EMBL/GenBank/DDBJ whole genome shotgun (WGS) entry which is preliminary data.</text>
</comment>
<feature type="transmembrane region" description="Helical" evidence="1">
    <location>
        <begin position="7"/>
        <end position="27"/>
    </location>
</feature>
<evidence type="ECO:0000256" key="1">
    <source>
        <dbReference type="SAM" id="Phobius"/>
    </source>
</evidence>
<name>A0A9D1JDG4_9FIRM</name>
<protein>
    <submittedName>
        <fullName evidence="2">Uncharacterized protein</fullName>
    </submittedName>
</protein>
<evidence type="ECO:0000313" key="3">
    <source>
        <dbReference type="Proteomes" id="UP000824201"/>
    </source>
</evidence>
<accession>A0A9D1JDG4</accession>
<keyword evidence="1" id="KW-1133">Transmembrane helix</keyword>
<gene>
    <name evidence="2" type="ORF">IAC96_07460</name>
</gene>